<accession>A0ABW1QAQ3</accession>
<dbReference type="PANTHER" id="PTHR36437">
    <property type="entry name" value="GLYOXALASE/BLEOMYCIN RESISTANCE PROTEIN/DIOXYGENASE"/>
    <property type="match status" value="1"/>
</dbReference>
<dbReference type="InterPro" id="IPR004360">
    <property type="entry name" value="Glyas_Fos-R_dOase_dom"/>
</dbReference>
<dbReference type="PROSITE" id="PS51819">
    <property type="entry name" value="VOC"/>
    <property type="match status" value="1"/>
</dbReference>
<reference evidence="3" key="1">
    <citation type="journal article" date="2019" name="Int. J. Syst. Evol. Microbiol.">
        <title>The Global Catalogue of Microorganisms (GCM) 10K type strain sequencing project: providing services to taxonomists for standard genome sequencing and annotation.</title>
        <authorList>
            <consortium name="The Broad Institute Genomics Platform"/>
            <consortium name="The Broad Institute Genome Sequencing Center for Infectious Disease"/>
            <person name="Wu L."/>
            <person name="Ma J."/>
        </authorList>
    </citation>
    <scope>NUCLEOTIDE SEQUENCE [LARGE SCALE GENOMIC DNA]</scope>
    <source>
        <strain evidence="3">CCUG 51943</strain>
    </source>
</reference>
<keyword evidence="3" id="KW-1185">Reference proteome</keyword>
<comment type="caution">
    <text evidence="2">The sequence shown here is derived from an EMBL/GenBank/DDBJ whole genome shotgun (WGS) entry which is preliminary data.</text>
</comment>
<gene>
    <name evidence="2" type="ORF">ACFPUZ_00765</name>
</gene>
<feature type="domain" description="VOC" evidence="1">
    <location>
        <begin position="2"/>
        <end position="128"/>
    </location>
</feature>
<name>A0ABW1QAQ3_9CORY</name>
<dbReference type="InterPro" id="IPR029068">
    <property type="entry name" value="Glyas_Bleomycin-R_OHBP_Dase"/>
</dbReference>
<evidence type="ECO:0000313" key="3">
    <source>
        <dbReference type="Proteomes" id="UP001596244"/>
    </source>
</evidence>
<evidence type="ECO:0000313" key="2">
    <source>
        <dbReference type="EMBL" id="MFC6145340.1"/>
    </source>
</evidence>
<dbReference type="RefSeq" id="WP_376998873.1">
    <property type="nucleotide sequence ID" value="NZ_JBHSQE010000001.1"/>
</dbReference>
<dbReference type="EMBL" id="JBHSQE010000001">
    <property type="protein sequence ID" value="MFC6145340.1"/>
    <property type="molecule type" value="Genomic_DNA"/>
</dbReference>
<evidence type="ECO:0000259" key="1">
    <source>
        <dbReference type="PROSITE" id="PS51819"/>
    </source>
</evidence>
<proteinExistence type="predicted"/>
<organism evidence="2 3">
    <name type="scientific">Corynebacterium nasicanis</name>
    <dbReference type="NCBI Taxonomy" id="1448267"/>
    <lineage>
        <taxon>Bacteria</taxon>
        <taxon>Bacillati</taxon>
        <taxon>Actinomycetota</taxon>
        <taxon>Actinomycetes</taxon>
        <taxon>Mycobacteriales</taxon>
        <taxon>Corynebacteriaceae</taxon>
        <taxon>Corynebacterium</taxon>
    </lineage>
</organism>
<dbReference type="SUPFAM" id="SSF54593">
    <property type="entry name" value="Glyoxalase/Bleomycin resistance protein/Dihydroxybiphenyl dioxygenase"/>
    <property type="match status" value="1"/>
</dbReference>
<dbReference type="Proteomes" id="UP001596244">
    <property type="component" value="Unassembled WGS sequence"/>
</dbReference>
<dbReference type="Pfam" id="PF00903">
    <property type="entry name" value="Glyoxalase"/>
    <property type="match status" value="1"/>
</dbReference>
<protein>
    <submittedName>
        <fullName evidence="2">VOC family protein</fullName>
    </submittedName>
</protein>
<dbReference type="PANTHER" id="PTHR36437:SF2">
    <property type="entry name" value="GLYOXALASE_BLEOMYCIN RESISTANCE PROTEIN_DIOXYGENASE"/>
    <property type="match status" value="1"/>
</dbReference>
<sequence length="128" mass="14027">MRINITSIYVADQQKALDFYTRVLGFEVKHDIPVGEGARWLTLVSPSDPEGTELLLEPMGHPAAAVFCEALYADGLPFTQFEVADIAAEYQRLLDLGVRFTMEPTAAGPVTVAVLDDTCGHYIQLIQA</sequence>
<dbReference type="Gene3D" id="3.10.180.10">
    <property type="entry name" value="2,3-Dihydroxybiphenyl 1,2-Dioxygenase, domain 1"/>
    <property type="match status" value="1"/>
</dbReference>
<dbReference type="InterPro" id="IPR037523">
    <property type="entry name" value="VOC_core"/>
</dbReference>
<dbReference type="CDD" id="cd07263">
    <property type="entry name" value="VOC_like"/>
    <property type="match status" value="1"/>
</dbReference>